<dbReference type="EMBL" id="CP012023">
    <property type="protein sequence ID" value="ALI56274.1"/>
    <property type="molecule type" value="Genomic_DNA"/>
</dbReference>
<evidence type="ECO:0000313" key="1">
    <source>
        <dbReference type="EMBL" id="ALI56274.1"/>
    </source>
</evidence>
<dbReference type="InterPro" id="IPR010260">
    <property type="entry name" value="AlpA"/>
</dbReference>
<dbReference type="Pfam" id="PF05930">
    <property type="entry name" value="Phage_AlpA"/>
    <property type="match status" value="1"/>
</dbReference>
<name>A0A0P0A6H6_9RHOB</name>
<organism evidence="1 2">
    <name type="scientific">Celeribacter marinus</name>
    <dbReference type="NCBI Taxonomy" id="1397108"/>
    <lineage>
        <taxon>Bacteria</taxon>
        <taxon>Pseudomonadati</taxon>
        <taxon>Pseudomonadota</taxon>
        <taxon>Alphaproteobacteria</taxon>
        <taxon>Rhodobacterales</taxon>
        <taxon>Roseobacteraceae</taxon>
        <taxon>Celeribacter</taxon>
    </lineage>
</organism>
<dbReference type="PATRIC" id="fig|1397108.4.peg.2377"/>
<dbReference type="RefSeq" id="WP_062219150.1">
    <property type="nucleotide sequence ID" value="NZ_CP012023.1"/>
</dbReference>
<dbReference type="Proteomes" id="UP000064920">
    <property type="component" value="Chromosome"/>
</dbReference>
<dbReference type="PANTHER" id="PTHR36154:SF1">
    <property type="entry name" value="DNA-BINDING TRANSCRIPTIONAL ACTIVATOR ALPA"/>
    <property type="match status" value="1"/>
</dbReference>
<dbReference type="PANTHER" id="PTHR36154">
    <property type="entry name" value="DNA-BINDING TRANSCRIPTIONAL ACTIVATOR ALPA"/>
    <property type="match status" value="1"/>
</dbReference>
<sequence length="61" mass="6807">MTNEILRKPRVLALIGIGNTSLYAAIKRGDFPAPVKLGVRAVGWRRSDIENWLASRETKVT</sequence>
<accession>A0A0P0A6H6</accession>
<dbReference type="AlphaFoldDB" id="A0A0P0A6H6"/>
<proteinExistence type="predicted"/>
<reference evidence="1 2" key="1">
    <citation type="submission" date="2015-05" db="EMBL/GenBank/DDBJ databases">
        <authorList>
            <person name="Wang D.B."/>
            <person name="Wang M."/>
        </authorList>
    </citation>
    <scope>NUCLEOTIDE SEQUENCE [LARGE SCALE GENOMIC DNA]</scope>
    <source>
        <strain evidence="1 2">IMCC 12053</strain>
    </source>
</reference>
<evidence type="ECO:0000313" key="2">
    <source>
        <dbReference type="Proteomes" id="UP000064920"/>
    </source>
</evidence>
<gene>
    <name evidence="1" type="ORF">IMCC12053_2327</name>
</gene>
<dbReference type="STRING" id="1397108.IMCC12053_2327"/>
<dbReference type="InterPro" id="IPR052931">
    <property type="entry name" value="Prophage_regulatory_activator"/>
</dbReference>
<dbReference type="OrthoDB" id="9801242at2"/>
<dbReference type="Gene3D" id="1.10.238.160">
    <property type="match status" value="1"/>
</dbReference>
<keyword evidence="2" id="KW-1185">Reference proteome</keyword>
<dbReference type="KEGG" id="cmar:IMCC12053_2327"/>
<protein>
    <submittedName>
        <fullName evidence="1">Uncharacterized protein</fullName>
    </submittedName>
</protein>